<dbReference type="Pfam" id="PF03227">
    <property type="entry name" value="GILT"/>
    <property type="match status" value="1"/>
</dbReference>
<evidence type="ECO:0000313" key="4">
    <source>
        <dbReference type="Proteomes" id="UP001058974"/>
    </source>
</evidence>
<accession>A0A9D4VYP4</accession>
<dbReference type="InterPro" id="IPR036249">
    <property type="entry name" value="Thioredoxin-like_sf"/>
</dbReference>
<dbReference type="Proteomes" id="UP001058974">
    <property type="component" value="Chromosome 7"/>
</dbReference>
<feature type="non-terminal residue" evidence="3">
    <location>
        <position position="284"/>
    </location>
</feature>
<dbReference type="InterPro" id="IPR004911">
    <property type="entry name" value="Interferon-induced_GILT"/>
</dbReference>
<dbReference type="Gramene" id="Psat07G0676600-T1">
    <property type="protein sequence ID" value="KAI5392096.1"/>
    <property type="gene ID" value="KIW84_076766"/>
</dbReference>
<keyword evidence="2" id="KW-0325">Glycoprotein</keyword>
<gene>
    <name evidence="3" type="ORF">KIW84_076766</name>
</gene>
<evidence type="ECO:0000313" key="3">
    <source>
        <dbReference type="EMBL" id="KAI5392096.1"/>
    </source>
</evidence>
<dbReference type="EMBL" id="JAMSHJ010000007">
    <property type="protein sequence ID" value="KAI5392096.1"/>
    <property type="molecule type" value="Genomic_DNA"/>
</dbReference>
<dbReference type="PANTHER" id="PTHR13234:SF48">
    <property type="entry name" value="GAMMA INTERFERON RESPONSIVE LYSOSOMAL THIOL (GILT) REDUCTASE FAMILY PROTEIN"/>
    <property type="match status" value="1"/>
</dbReference>
<sequence length="284" mass="32199">HLILLSSSIFHTRKKMKMPSFLDSLPQRSFFFCFLLLPLLLLLLLLVPPSSSSSSTLSSSSSSSSNKVTMSIYYESLCPYCADFIVNHLVKLFQTNLISIVNLRLIPWGNAWIAPDGTFDCQHGNDECFLNTIEACTIKIYPDAGQHFRFIHCLERLTLENRHKEWFNCFQMTGLTTMPIDCYKNGNGKSIEQKFAKETADLNPPHNFVPWVVINNQALKEDYLNFVAYICKAYKGNLKPDACGSVSTKTYYDSDAKINSSHHVCYIDEAKNLTLLGTSHQIKV</sequence>
<comment type="caution">
    <text evidence="3">The sequence shown here is derived from an EMBL/GenBank/DDBJ whole genome shotgun (WGS) entry which is preliminary data.</text>
</comment>
<evidence type="ECO:0000256" key="1">
    <source>
        <dbReference type="ARBA" id="ARBA00005679"/>
    </source>
</evidence>
<proteinExistence type="inferred from homology"/>
<dbReference type="PANTHER" id="PTHR13234">
    <property type="entry name" value="GAMMA-INTERFERON INDUCIBLE LYSOSOMAL THIOL REDUCTASE GILT"/>
    <property type="match status" value="1"/>
</dbReference>
<reference evidence="3 4" key="1">
    <citation type="journal article" date="2022" name="Nat. Genet.">
        <title>Improved pea reference genome and pan-genome highlight genomic features and evolutionary characteristics.</title>
        <authorList>
            <person name="Yang T."/>
            <person name="Liu R."/>
            <person name="Luo Y."/>
            <person name="Hu S."/>
            <person name="Wang D."/>
            <person name="Wang C."/>
            <person name="Pandey M.K."/>
            <person name="Ge S."/>
            <person name="Xu Q."/>
            <person name="Li N."/>
            <person name="Li G."/>
            <person name="Huang Y."/>
            <person name="Saxena R.K."/>
            <person name="Ji Y."/>
            <person name="Li M."/>
            <person name="Yan X."/>
            <person name="He Y."/>
            <person name="Liu Y."/>
            <person name="Wang X."/>
            <person name="Xiang C."/>
            <person name="Varshney R.K."/>
            <person name="Ding H."/>
            <person name="Gao S."/>
            <person name="Zong X."/>
        </authorList>
    </citation>
    <scope>NUCLEOTIDE SEQUENCE [LARGE SCALE GENOMIC DNA]</scope>
    <source>
        <strain evidence="3 4">cv. Zhongwan 6</strain>
    </source>
</reference>
<comment type="similarity">
    <text evidence="1">Belongs to the GILT family.</text>
</comment>
<organism evidence="3 4">
    <name type="scientific">Pisum sativum</name>
    <name type="common">Garden pea</name>
    <name type="synonym">Lathyrus oleraceus</name>
    <dbReference type="NCBI Taxonomy" id="3888"/>
    <lineage>
        <taxon>Eukaryota</taxon>
        <taxon>Viridiplantae</taxon>
        <taxon>Streptophyta</taxon>
        <taxon>Embryophyta</taxon>
        <taxon>Tracheophyta</taxon>
        <taxon>Spermatophyta</taxon>
        <taxon>Magnoliopsida</taxon>
        <taxon>eudicotyledons</taxon>
        <taxon>Gunneridae</taxon>
        <taxon>Pentapetalae</taxon>
        <taxon>rosids</taxon>
        <taxon>fabids</taxon>
        <taxon>Fabales</taxon>
        <taxon>Fabaceae</taxon>
        <taxon>Papilionoideae</taxon>
        <taxon>50 kb inversion clade</taxon>
        <taxon>NPAAA clade</taxon>
        <taxon>Hologalegina</taxon>
        <taxon>IRL clade</taxon>
        <taxon>Fabeae</taxon>
        <taxon>Lathyrus</taxon>
    </lineage>
</organism>
<dbReference type="SUPFAM" id="SSF52833">
    <property type="entry name" value="Thioredoxin-like"/>
    <property type="match status" value="1"/>
</dbReference>
<keyword evidence="4" id="KW-1185">Reference proteome</keyword>
<name>A0A9D4VYP4_PEA</name>
<dbReference type="GO" id="GO:0016671">
    <property type="term" value="F:oxidoreductase activity, acting on a sulfur group of donors, disulfide as acceptor"/>
    <property type="evidence" value="ECO:0007669"/>
    <property type="project" value="InterPro"/>
</dbReference>
<protein>
    <recommendedName>
        <fullName evidence="5">Gamma interferon inducible lysosomal thiol reductase GILT</fullName>
    </recommendedName>
</protein>
<evidence type="ECO:0008006" key="5">
    <source>
        <dbReference type="Google" id="ProtNLM"/>
    </source>
</evidence>
<dbReference type="AlphaFoldDB" id="A0A9D4VYP4"/>
<evidence type="ECO:0000256" key="2">
    <source>
        <dbReference type="ARBA" id="ARBA00023180"/>
    </source>
</evidence>